<dbReference type="Proteomes" id="UP000315385">
    <property type="component" value="Unassembled WGS sequence"/>
</dbReference>
<dbReference type="GO" id="GO:0006048">
    <property type="term" value="P:UDP-N-acetylglucosamine biosynthetic process"/>
    <property type="evidence" value="ECO:0007669"/>
    <property type="project" value="UniProtKB-UniPathway"/>
</dbReference>
<dbReference type="InterPro" id="IPR005835">
    <property type="entry name" value="NTP_transferase_dom"/>
</dbReference>
<dbReference type="RefSeq" id="WP_142443412.1">
    <property type="nucleotide sequence ID" value="NZ_SESI01000002.1"/>
</dbReference>
<evidence type="ECO:0000259" key="14">
    <source>
        <dbReference type="Pfam" id="PF00483"/>
    </source>
</evidence>
<comment type="pathway">
    <text evidence="2">Nucleotide-sugar biosynthesis; UDP-N-acetyl-alpha-D-glucosamine biosynthesis; UDP-N-acetyl-alpha-D-glucosamine from N-acetyl-alpha-D-glucosamine 1-phosphate: step 1/1.</text>
</comment>
<evidence type="ECO:0000256" key="13">
    <source>
        <dbReference type="ARBA" id="ARBA00048493"/>
    </source>
</evidence>
<evidence type="ECO:0000256" key="6">
    <source>
        <dbReference type="ARBA" id="ARBA00012457"/>
    </source>
</evidence>
<dbReference type="GO" id="GO:0003977">
    <property type="term" value="F:UDP-N-acetylglucosamine diphosphorylase activity"/>
    <property type="evidence" value="ECO:0007669"/>
    <property type="project" value="UniProtKB-EC"/>
</dbReference>
<organism evidence="16 17">
    <name type="scientific">Halonotius roseus</name>
    <dbReference type="NCBI Taxonomy" id="2511997"/>
    <lineage>
        <taxon>Archaea</taxon>
        <taxon>Methanobacteriati</taxon>
        <taxon>Methanobacteriota</taxon>
        <taxon>Stenosarchaea group</taxon>
        <taxon>Halobacteria</taxon>
        <taxon>Halobacteriales</taxon>
        <taxon>Haloferacaceae</taxon>
        <taxon>Halonotius</taxon>
    </lineage>
</organism>
<evidence type="ECO:0000313" key="17">
    <source>
        <dbReference type="Proteomes" id="UP000315385"/>
    </source>
</evidence>
<evidence type="ECO:0000256" key="11">
    <source>
        <dbReference type="ARBA" id="ARBA00023315"/>
    </source>
</evidence>
<accession>A0A544QN28</accession>
<feature type="domain" description="Nucleotidyl transferase" evidence="14">
    <location>
        <begin position="3"/>
        <end position="225"/>
    </location>
</feature>
<dbReference type="GO" id="GO:0019134">
    <property type="term" value="F:glucosamine-1-phosphate N-acetyltransferase activity"/>
    <property type="evidence" value="ECO:0007669"/>
    <property type="project" value="UniProtKB-EC"/>
</dbReference>
<comment type="pathway">
    <text evidence="1">Nucleotide-sugar biosynthesis; UDP-N-acetyl-alpha-D-glucosamine biosynthesis; N-acetyl-alpha-D-glucosamine 1-phosphate from alpha-D-glucosamine 6-phosphate (route II): step 2/2.</text>
</comment>
<keyword evidence="9" id="KW-0548">Nucleotidyltransferase</keyword>
<feature type="domain" description="Mannose-1-phosphate guanyltransferase C-terminal" evidence="15">
    <location>
        <begin position="263"/>
        <end position="360"/>
    </location>
</feature>
<dbReference type="InterPro" id="IPR056729">
    <property type="entry name" value="GMPPB_C"/>
</dbReference>
<dbReference type="PANTHER" id="PTHR43584">
    <property type="entry name" value="NUCLEOTIDYL TRANSFERASE"/>
    <property type="match status" value="1"/>
</dbReference>
<reference evidence="16 17" key="1">
    <citation type="submission" date="2019-02" db="EMBL/GenBank/DDBJ databases">
        <title>Halonotius sp. a new haloqrchaeon isolated from saline water.</title>
        <authorList>
            <person name="Duran-Viseras A."/>
            <person name="Sanchez-Porro C."/>
            <person name="Ventosa A."/>
        </authorList>
    </citation>
    <scope>NUCLEOTIDE SEQUENCE [LARGE SCALE GENOMIC DNA]</scope>
    <source>
        <strain evidence="16 17">F9-27</strain>
    </source>
</reference>
<dbReference type="UniPathway" id="UPA00113">
    <property type="reaction ID" value="UER00532"/>
</dbReference>
<evidence type="ECO:0000256" key="12">
    <source>
        <dbReference type="ARBA" id="ARBA00048247"/>
    </source>
</evidence>
<dbReference type="InterPro" id="IPR011004">
    <property type="entry name" value="Trimer_LpxA-like_sf"/>
</dbReference>
<evidence type="ECO:0000256" key="2">
    <source>
        <dbReference type="ARBA" id="ARBA00005208"/>
    </source>
</evidence>
<proteinExistence type="inferred from homology"/>
<evidence type="ECO:0000256" key="5">
    <source>
        <dbReference type="ARBA" id="ARBA00012225"/>
    </source>
</evidence>
<dbReference type="AlphaFoldDB" id="A0A544QN28"/>
<dbReference type="InterPro" id="IPR023915">
    <property type="entry name" value="Bifunctiontional_GlmU_arc-type"/>
</dbReference>
<evidence type="ECO:0000256" key="1">
    <source>
        <dbReference type="ARBA" id="ARBA00005166"/>
    </source>
</evidence>
<sequence>MQTVVLAAGQGTRMRPLTDATPKPMLPAAGRPLLEHTLDRAADAGASRFVVVVGYEADQVREHFGDSHAGVDIEYAEQTAQRGTADAVRAAAPELDDAQFAVLNGDALYDHDSLATLYESGPAVGSYRVDNPSNYGVLQLDSDDDTRVTGVVEKPANPESNLINTGSYVFPASTTEYLDVSTSERGELELTDVLETVCGETTVTAVPFDRWLDVGRPWELLAATEWLSESLSTRIDGTVSDDATIEGDIVVESDATIKSGVTIEGPAYIGEDATVGPNAYIRGATAVGANAKVGHAVEIKNSVLLSDATVGHLSYVGDSILGRGVNFGAGTTVANLRHDDEPVEMTVKGDRVSTGRRKFGVVVGDNAKTGINTSLNAGVVLGTAATTTPGEVLTRDRWE</sequence>
<evidence type="ECO:0000256" key="10">
    <source>
        <dbReference type="ARBA" id="ARBA00023268"/>
    </source>
</evidence>
<dbReference type="SUPFAM" id="SSF53448">
    <property type="entry name" value="Nucleotide-diphospho-sugar transferases"/>
    <property type="match status" value="1"/>
</dbReference>
<keyword evidence="8 16" id="KW-0808">Transferase</keyword>
<dbReference type="OrthoDB" id="15372at2157"/>
<dbReference type="PANTHER" id="PTHR43584:SF8">
    <property type="entry name" value="N-ACETYLMURAMATE ALPHA-1-PHOSPHATE URIDYLYLTRANSFERASE"/>
    <property type="match status" value="1"/>
</dbReference>
<dbReference type="SUPFAM" id="SSF51161">
    <property type="entry name" value="Trimeric LpxA-like enzymes"/>
    <property type="match status" value="1"/>
</dbReference>
<protein>
    <recommendedName>
        <fullName evidence="7">Bifunctional protein GlmU</fullName>
        <ecNumber evidence="5">2.3.1.157</ecNumber>
        <ecNumber evidence="6">2.7.7.23</ecNumber>
    </recommendedName>
</protein>
<comment type="catalytic activity">
    <reaction evidence="13">
        <text>N-acetyl-alpha-D-glucosamine 1-phosphate + UTP + H(+) = UDP-N-acetyl-alpha-D-glucosamine + diphosphate</text>
        <dbReference type="Rhea" id="RHEA:13509"/>
        <dbReference type="ChEBI" id="CHEBI:15378"/>
        <dbReference type="ChEBI" id="CHEBI:33019"/>
        <dbReference type="ChEBI" id="CHEBI:46398"/>
        <dbReference type="ChEBI" id="CHEBI:57705"/>
        <dbReference type="ChEBI" id="CHEBI:57776"/>
        <dbReference type="EC" id="2.7.7.23"/>
    </reaction>
</comment>
<dbReference type="Pfam" id="PF25087">
    <property type="entry name" value="GMPPB_C"/>
    <property type="match status" value="1"/>
</dbReference>
<evidence type="ECO:0000313" key="16">
    <source>
        <dbReference type="EMBL" id="TQQ80290.1"/>
    </source>
</evidence>
<dbReference type="Gene3D" id="2.160.10.10">
    <property type="entry name" value="Hexapeptide repeat proteins"/>
    <property type="match status" value="1"/>
</dbReference>
<comment type="similarity">
    <text evidence="4">In the N-terminal section; belongs to the N-acetylglucosamine-1-phosphate uridyltransferase family.</text>
</comment>
<keyword evidence="17" id="KW-1185">Reference proteome</keyword>
<keyword evidence="10" id="KW-0511">Multifunctional enzyme</keyword>
<comment type="similarity">
    <text evidence="3">In the C-terminal section; belongs to the transferase hexapeptide repeat family.</text>
</comment>
<dbReference type="EMBL" id="SESI01000002">
    <property type="protein sequence ID" value="TQQ80290.1"/>
    <property type="molecule type" value="Genomic_DNA"/>
</dbReference>
<evidence type="ECO:0000256" key="4">
    <source>
        <dbReference type="ARBA" id="ARBA00007947"/>
    </source>
</evidence>
<name>A0A544QN28_9EURY</name>
<evidence type="ECO:0000256" key="3">
    <source>
        <dbReference type="ARBA" id="ARBA00007707"/>
    </source>
</evidence>
<evidence type="ECO:0000259" key="15">
    <source>
        <dbReference type="Pfam" id="PF25087"/>
    </source>
</evidence>
<dbReference type="NCBIfam" id="TIGR03992">
    <property type="entry name" value="Arch_glmU"/>
    <property type="match status" value="1"/>
</dbReference>
<evidence type="ECO:0000256" key="8">
    <source>
        <dbReference type="ARBA" id="ARBA00022679"/>
    </source>
</evidence>
<dbReference type="InterPro" id="IPR050065">
    <property type="entry name" value="GlmU-like"/>
</dbReference>
<dbReference type="EC" id="2.3.1.157" evidence="5"/>
<comment type="catalytic activity">
    <reaction evidence="12">
        <text>alpha-D-glucosamine 1-phosphate + acetyl-CoA = N-acetyl-alpha-D-glucosamine 1-phosphate + CoA + H(+)</text>
        <dbReference type="Rhea" id="RHEA:13725"/>
        <dbReference type="ChEBI" id="CHEBI:15378"/>
        <dbReference type="ChEBI" id="CHEBI:57287"/>
        <dbReference type="ChEBI" id="CHEBI:57288"/>
        <dbReference type="ChEBI" id="CHEBI:57776"/>
        <dbReference type="ChEBI" id="CHEBI:58516"/>
        <dbReference type="EC" id="2.3.1.157"/>
    </reaction>
</comment>
<dbReference type="EC" id="2.7.7.23" evidence="6"/>
<dbReference type="Gene3D" id="3.90.550.10">
    <property type="entry name" value="Spore Coat Polysaccharide Biosynthesis Protein SpsA, Chain A"/>
    <property type="match status" value="1"/>
</dbReference>
<dbReference type="InterPro" id="IPR029044">
    <property type="entry name" value="Nucleotide-diphossugar_trans"/>
</dbReference>
<gene>
    <name evidence="16" type="ORF">EWF95_07275</name>
</gene>
<comment type="caution">
    <text evidence="16">The sequence shown here is derived from an EMBL/GenBank/DDBJ whole genome shotgun (WGS) entry which is preliminary data.</text>
</comment>
<evidence type="ECO:0000256" key="9">
    <source>
        <dbReference type="ARBA" id="ARBA00022695"/>
    </source>
</evidence>
<evidence type="ECO:0000256" key="7">
    <source>
        <dbReference type="ARBA" id="ARBA00013414"/>
    </source>
</evidence>
<dbReference type="CDD" id="cd05636">
    <property type="entry name" value="LbH_G1P_TT_C_like"/>
    <property type="match status" value="1"/>
</dbReference>
<keyword evidence="11" id="KW-0012">Acyltransferase</keyword>
<dbReference type="CDD" id="cd04181">
    <property type="entry name" value="NTP_transferase"/>
    <property type="match status" value="1"/>
</dbReference>
<dbReference type="Pfam" id="PF00483">
    <property type="entry name" value="NTP_transferase"/>
    <property type="match status" value="1"/>
</dbReference>